<proteinExistence type="predicted"/>
<keyword evidence="1" id="KW-0812">Transmembrane</keyword>
<sequence>MSHTLTADPRFGHFYTTFITNNSFVTDALVFATVTFVVFAWSKNFLVKKTVFLWFERAVVDRFWFFDLAMRPGHYVGWRSDFNL</sequence>
<name>A0A644ZLS4_9ZZZZ</name>
<keyword evidence="1" id="KW-1133">Transmembrane helix</keyword>
<accession>A0A644ZLS4</accession>
<feature type="transmembrane region" description="Helical" evidence="1">
    <location>
        <begin position="24"/>
        <end position="42"/>
    </location>
</feature>
<dbReference type="EMBL" id="VSSQ01009324">
    <property type="protein sequence ID" value="MPM41308.1"/>
    <property type="molecule type" value="Genomic_DNA"/>
</dbReference>
<evidence type="ECO:0000313" key="2">
    <source>
        <dbReference type="EMBL" id="MPM41308.1"/>
    </source>
</evidence>
<gene>
    <name evidence="2" type="ORF">SDC9_87958</name>
</gene>
<evidence type="ECO:0000256" key="1">
    <source>
        <dbReference type="SAM" id="Phobius"/>
    </source>
</evidence>
<keyword evidence="1" id="KW-0472">Membrane</keyword>
<protein>
    <submittedName>
        <fullName evidence="2">Uncharacterized protein</fullName>
    </submittedName>
</protein>
<reference evidence="2" key="1">
    <citation type="submission" date="2019-08" db="EMBL/GenBank/DDBJ databases">
        <authorList>
            <person name="Kucharzyk K."/>
            <person name="Murdoch R.W."/>
            <person name="Higgins S."/>
            <person name="Loffler F."/>
        </authorList>
    </citation>
    <scope>NUCLEOTIDE SEQUENCE</scope>
</reference>
<organism evidence="2">
    <name type="scientific">bioreactor metagenome</name>
    <dbReference type="NCBI Taxonomy" id="1076179"/>
    <lineage>
        <taxon>unclassified sequences</taxon>
        <taxon>metagenomes</taxon>
        <taxon>ecological metagenomes</taxon>
    </lineage>
</organism>
<dbReference type="AlphaFoldDB" id="A0A644ZLS4"/>
<comment type="caution">
    <text evidence="2">The sequence shown here is derived from an EMBL/GenBank/DDBJ whole genome shotgun (WGS) entry which is preliminary data.</text>
</comment>